<accession>A0ACC0YB52</accession>
<dbReference type="Proteomes" id="UP001163603">
    <property type="component" value="Chromosome 8"/>
</dbReference>
<protein>
    <submittedName>
        <fullName evidence="1">Uncharacterized protein</fullName>
    </submittedName>
</protein>
<evidence type="ECO:0000313" key="2">
    <source>
        <dbReference type="Proteomes" id="UP001163603"/>
    </source>
</evidence>
<comment type="caution">
    <text evidence="1">The sequence shown here is derived from an EMBL/GenBank/DDBJ whole genome shotgun (WGS) entry which is preliminary data.</text>
</comment>
<evidence type="ECO:0000313" key="1">
    <source>
        <dbReference type="EMBL" id="KAJ0031758.1"/>
    </source>
</evidence>
<keyword evidence="2" id="KW-1185">Reference proteome</keyword>
<sequence>MCCIVIVKVLSTLLRTLLSMLDQNILM</sequence>
<reference evidence="2" key="1">
    <citation type="journal article" date="2023" name="G3 (Bethesda)">
        <title>Genome assembly and association tests identify interacting loci associated with vigor, precocity, and sex in interspecific pistachio rootstocks.</title>
        <authorList>
            <person name="Palmer W."/>
            <person name="Jacygrad E."/>
            <person name="Sagayaradj S."/>
            <person name="Cavanaugh K."/>
            <person name="Han R."/>
            <person name="Bertier L."/>
            <person name="Beede B."/>
            <person name="Kafkas S."/>
            <person name="Golino D."/>
            <person name="Preece J."/>
            <person name="Michelmore R."/>
        </authorList>
    </citation>
    <scope>NUCLEOTIDE SEQUENCE [LARGE SCALE GENOMIC DNA]</scope>
</reference>
<dbReference type="EMBL" id="CM047743">
    <property type="protein sequence ID" value="KAJ0031758.1"/>
    <property type="molecule type" value="Genomic_DNA"/>
</dbReference>
<gene>
    <name evidence="1" type="ORF">Pint_13770</name>
</gene>
<proteinExistence type="predicted"/>
<organism evidence="1 2">
    <name type="scientific">Pistacia integerrima</name>
    <dbReference type="NCBI Taxonomy" id="434235"/>
    <lineage>
        <taxon>Eukaryota</taxon>
        <taxon>Viridiplantae</taxon>
        <taxon>Streptophyta</taxon>
        <taxon>Embryophyta</taxon>
        <taxon>Tracheophyta</taxon>
        <taxon>Spermatophyta</taxon>
        <taxon>Magnoliopsida</taxon>
        <taxon>eudicotyledons</taxon>
        <taxon>Gunneridae</taxon>
        <taxon>Pentapetalae</taxon>
        <taxon>rosids</taxon>
        <taxon>malvids</taxon>
        <taxon>Sapindales</taxon>
        <taxon>Anacardiaceae</taxon>
        <taxon>Pistacia</taxon>
    </lineage>
</organism>
<name>A0ACC0YB52_9ROSI</name>